<dbReference type="OrthoDB" id="21416at2759"/>
<feature type="region of interest" description="Disordered" evidence="1">
    <location>
        <begin position="54"/>
        <end position="74"/>
    </location>
</feature>
<accession>A0A2P4X6N7</accession>
<protein>
    <submittedName>
        <fullName evidence="2">Regulator of chromosome condensation (RCC1)-like protein</fullName>
    </submittedName>
</protein>
<name>A0A2P4X6N7_9STRA</name>
<gene>
    <name evidence="2" type="ORF">PHPALM_29794</name>
</gene>
<evidence type="ECO:0000256" key="1">
    <source>
        <dbReference type="SAM" id="MobiDB-lite"/>
    </source>
</evidence>
<sequence length="74" mass="8455">MQHLTHDDEPDVWACARTPEAAPTLERLLLDAAPPDDRNDFGETALHVAAARNKWRGEREEKVANQLRPPHYED</sequence>
<comment type="caution">
    <text evidence="2">The sequence shown here is derived from an EMBL/GenBank/DDBJ whole genome shotgun (WGS) entry which is preliminary data.</text>
</comment>
<evidence type="ECO:0000313" key="2">
    <source>
        <dbReference type="EMBL" id="POM61224.1"/>
    </source>
</evidence>
<dbReference type="Proteomes" id="UP000237271">
    <property type="component" value="Unassembled WGS sequence"/>
</dbReference>
<keyword evidence="3" id="KW-1185">Reference proteome</keyword>
<reference evidence="2 3" key="1">
    <citation type="journal article" date="2017" name="Genome Biol. Evol.">
        <title>Phytophthora megakarya and P. palmivora, closely related causal agents of cacao black pod rot, underwent increases in genome sizes and gene numbers by different mechanisms.</title>
        <authorList>
            <person name="Ali S.S."/>
            <person name="Shao J."/>
            <person name="Lary D.J."/>
            <person name="Kronmiller B."/>
            <person name="Shen D."/>
            <person name="Strem M.D."/>
            <person name="Amoako-Attah I."/>
            <person name="Akrofi A.Y."/>
            <person name="Begoude B.A."/>
            <person name="Ten Hoopen G.M."/>
            <person name="Coulibaly K."/>
            <person name="Kebe B.I."/>
            <person name="Melnick R.L."/>
            <person name="Guiltinan M.J."/>
            <person name="Tyler B.M."/>
            <person name="Meinhardt L.W."/>
            <person name="Bailey B.A."/>
        </authorList>
    </citation>
    <scope>NUCLEOTIDE SEQUENCE [LARGE SCALE GENOMIC DNA]</scope>
    <source>
        <strain evidence="3">sbr112.9</strain>
    </source>
</reference>
<proteinExistence type="predicted"/>
<dbReference type="AlphaFoldDB" id="A0A2P4X6N7"/>
<dbReference type="EMBL" id="NCKW01016181">
    <property type="protein sequence ID" value="POM61224.1"/>
    <property type="molecule type" value="Genomic_DNA"/>
</dbReference>
<evidence type="ECO:0000313" key="3">
    <source>
        <dbReference type="Proteomes" id="UP000237271"/>
    </source>
</evidence>
<organism evidence="2 3">
    <name type="scientific">Phytophthora palmivora</name>
    <dbReference type="NCBI Taxonomy" id="4796"/>
    <lineage>
        <taxon>Eukaryota</taxon>
        <taxon>Sar</taxon>
        <taxon>Stramenopiles</taxon>
        <taxon>Oomycota</taxon>
        <taxon>Peronosporomycetes</taxon>
        <taxon>Peronosporales</taxon>
        <taxon>Peronosporaceae</taxon>
        <taxon>Phytophthora</taxon>
    </lineage>
</organism>